<comment type="caution">
    <text evidence="2">The sequence shown here is derived from an EMBL/GenBank/DDBJ whole genome shotgun (WGS) entry which is preliminary data.</text>
</comment>
<name>A0ABT5WQE1_9SPHN</name>
<evidence type="ECO:0000313" key="3">
    <source>
        <dbReference type="Proteomes" id="UP001216253"/>
    </source>
</evidence>
<dbReference type="InterPro" id="IPR032708">
    <property type="entry name" value="McjB_C"/>
</dbReference>
<gene>
    <name evidence="2" type="ORF">PYV00_11110</name>
</gene>
<evidence type="ECO:0000259" key="1">
    <source>
        <dbReference type="Pfam" id="PF13471"/>
    </source>
</evidence>
<evidence type="ECO:0000313" key="2">
    <source>
        <dbReference type="EMBL" id="MDE8652262.1"/>
    </source>
</evidence>
<reference evidence="2 3" key="1">
    <citation type="submission" date="2023-03" db="EMBL/GenBank/DDBJ databases">
        <title>NovoSphingobium album sp. nov. isolated from polycyclic aromatic hydrocarbons- and heavy-metal polluted soil.</title>
        <authorList>
            <person name="Liu Z."/>
            <person name="Wang K."/>
        </authorList>
    </citation>
    <scope>NUCLEOTIDE SEQUENCE [LARGE SCALE GENOMIC DNA]</scope>
    <source>
        <strain evidence="2 3">H3SJ31-1</strain>
    </source>
</reference>
<dbReference type="InterPro" id="IPR053521">
    <property type="entry name" value="McjB-like"/>
</dbReference>
<dbReference type="Proteomes" id="UP001216253">
    <property type="component" value="Unassembled WGS sequence"/>
</dbReference>
<proteinExistence type="predicted"/>
<accession>A0ABT5WQE1</accession>
<dbReference type="EMBL" id="JARESE010000033">
    <property type="protein sequence ID" value="MDE8652262.1"/>
    <property type="molecule type" value="Genomic_DNA"/>
</dbReference>
<dbReference type="Pfam" id="PF13471">
    <property type="entry name" value="Transglut_core3"/>
    <property type="match status" value="1"/>
</dbReference>
<protein>
    <submittedName>
        <fullName evidence="2">Lasso peptide biosynthesis B2 protein</fullName>
    </submittedName>
</protein>
<organism evidence="2 3">
    <name type="scientific">Novosphingobium album</name>
    <name type="common">ex Liu et al. 2023</name>
    <dbReference type="NCBI Taxonomy" id="3031130"/>
    <lineage>
        <taxon>Bacteria</taxon>
        <taxon>Pseudomonadati</taxon>
        <taxon>Pseudomonadota</taxon>
        <taxon>Alphaproteobacteria</taxon>
        <taxon>Sphingomonadales</taxon>
        <taxon>Sphingomonadaceae</taxon>
        <taxon>Novosphingobium</taxon>
    </lineage>
</organism>
<sequence>MLSPRVFHCRVGEMVIFLDVRRNRYLALASRTASALIEEEFANVPGPILQTVAQMGWFAPDARPLPGATAPTLANRELAALARHERGSRALIGQALVALVYARISLRTMPLERLLAAVARRSANAGARTGSRAIADLVAAFETTARFTMPRNSCLPRALALHALLARHGHACTLSFGVKLHPFEAHCWLQRDAVLINDTIEQVGLFVPIMAIR</sequence>
<keyword evidence="3" id="KW-1185">Reference proteome</keyword>
<dbReference type="NCBIfam" id="NF033537">
    <property type="entry name" value="lasso_biosyn_B2"/>
    <property type="match status" value="1"/>
</dbReference>
<feature type="domain" description="Microcin J25-processing protein McjB C-terminal" evidence="1">
    <location>
        <begin position="97"/>
        <end position="210"/>
    </location>
</feature>